<evidence type="ECO:0000256" key="1">
    <source>
        <dbReference type="SAM" id="MobiDB-lite"/>
    </source>
</evidence>
<dbReference type="OrthoDB" id="9974421at2759"/>
<feature type="chain" id="PRO_5035798921" evidence="2">
    <location>
        <begin position="17"/>
        <end position="318"/>
    </location>
</feature>
<evidence type="ECO:0000313" key="3">
    <source>
        <dbReference type="EMBL" id="CAB3410074.1"/>
    </source>
</evidence>
<feature type="region of interest" description="Disordered" evidence="1">
    <location>
        <begin position="279"/>
        <end position="318"/>
    </location>
</feature>
<accession>A0A8S1F858</accession>
<name>A0A8S1F858_9PELO</name>
<dbReference type="EMBL" id="CADEPM010000009">
    <property type="protein sequence ID" value="CAB3410074.1"/>
    <property type="molecule type" value="Genomic_DNA"/>
</dbReference>
<dbReference type="PANTHER" id="PTHR32015">
    <property type="entry name" value="FASTING INDUCED LIPASE"/>
    <property type="match status" value="1"/>
</dbReference>
<comment type="caution">
    <text evidence="3">The sequence shown here is derived from an EMBL/GenBank/DDBJ whole genome shotgun (WGS) entry which is preliminary data.</text>
</comment>
<dbReference type="InterPro" id="IPR002918">
    <property type="entry name" value="Lipase_EstA/Esterase_EstB"/>
</dbReference>
<keyword evidence="2" id="KW-0732">Signal</keyword>
<dbReference type="GO" id="GO:0016042">
    <property type="term" value="P:lipid catabolic process"/>
    <property type="evidence" value="ECO:0007669"/>
    <property type="project" value="InterPro"/>
</dbReference>
<dbReference type="AlphaFoldDB" id="A0A8S1F858"/>
<dbReference type="SUPFAM" id="SSF53474">
    <property type="entry name" value="alpha/beta-Hydrolases"/>
    <property type="match status" value="1"/>
</dbReference>
<proteinExistence type="predicted"/>
<sequence length="318" mass="35650">MNSLLLLFVFPILASAGHDTDWHFIKWMEKHLKPNEVKEILRNELRTGSFGGGPYSGDVRPVILVHGLNNEAGNFWKIRADFVGNGFPKNRIFATTWGKGLRQIDFDVKMSCNYVQHIRKFIETVIQYTGAPQVDIIAYSMGSPIARKAILGGPCVDRPSTNIGARITDRIHTFISVAGANQGSHLCILPFFGICNLNTGLTCNSNFLKNINGHKKYEASYKIHNIASTADMIVGYFACGTRASYFAGAIEHKLDGLNHEQVEYNTAKLQLSLLREEGGVSTKIPPNSREIAKKNPSSKSDPFNDVRRYLRMPRRRRH</sequence>
<feature type="compositionally biased region" description="Basic residues" evidence="1">
    <location>
        <begin position="309"/>
        <end position="318"/>
    </location>
</feature>
<dbReference type="Pfam" id="PF01674">
    <property type="entry name" value="Lipase_2"/>
    <property type="match status" value="1"/>
</dbReference>
<evidence type="ECO:0000313" key="4">
    <source>
        <dbReference type="Proteomes" id="UP000494206"/>
    </source>
</evidence>
<dbReference type="Gene3D" id="3.40.50.1820">
    <property type="entry name" value="alpha/beta hydrolase"/>
    <property type="match status" value="1"/>
</dbReference>
<organism evidence="3 4">
    <name type="scientific">Caenorhabditis bovis</name>
    <dbReference type="NCBI Taxonomy" id="2654633"/>
    <lineage>
        <taxon>Eukaryota</taxon>
        <taxon>Metazoa</taxon>
        <taxon>Ecdysozoa</taxon>
        <taxon>Nematoda</taxon>
        <taxon>Chromadorea</taxon>
        <taxon>Rhabditida</taxon>
        <taxon>Rhabditina</taxon>
        <taxon>Rhabditomorpha</taxon>
        <taxon>Rhabditoidea</taxon>
        <taxon>Rhabditidae</taxon>
        <taxon>Peloderinae</taxon>
        <taxon>Caenorhabditis</taxon>
    </lineage>
</organism>
<reference evidence="3 4" key="1">
    <citation type="submission" date="2020-04" db="EMBL/GenBank/DDBJ databases">
        <authorList>
            <person name="Laetsch R D."/>
            <person name="Stevens L."/>
            <person name="Kumar S."/>
            <person name="Blaxter L. M."/>
        </authorList>
    </citation>
    <scope>NUCLEOTIDE SEQUENCE [LARGE SCALE GENOMIC DNA]</scope>
</reference>
<gene>
    <name evidence="3" type="ORF">CBOVIS_LOCUS11638</name>
</gene>
<evidence type="ECO:0000256" key="2">
    <source>
        <dbReference type="SAM" id="SignalP"/>
    </source>
</evidence>
<dbReference type="Proteomes" id="UP000494206">
    <property type="component" value="Unassembled WGS sequence"/>
</dbReference>
<dbReference type="InterPro" id="IPR029058">
    <property type="entry name" value="AB_hydrolase_fold"/>
</dbReference>
<protein>
    <submittedName>
        <fullName evidence="3">Uncharacterized protein</fullName>
    </submittedName>
</protein>
<dbReference type="GO" id="GO:0016298">
    <property type="term" value="F:lipase activity"/>
    <property type="evidence" value="ECO:0007669"/>
    <property type="project" value="TreeGrafter"/>
</dbReference>
<keyword evidence="4" id="KW-1185">Reference proteome</keyword>
<feature type="signal peptide" evidence="2">
    <location>
        <begin position="1"/>
        <end position="16"/>
    </location>
</feature>
<dbReference type="PANTHER" id="PTHR32015:SF10">
    <property type="entry name" value="LIPASE RELATED"/>
    <property type="match status" value="1"/>
</dbReference>